<dbReference type="NCBIfam" id="TIGR01218">
    <property type="entry name" value="Gpos_tandem_5TM"/>
    <property type="match status" value="1"/>
</dbReference>
<dbReference type="EMBL" id="JAASTW010000030">
    <property type="protein sequence ID" value="MBC1490172.1"/>
    <property type="molecule type" value="Genomic_DNA"/>
</dbReference>
<comment type="caution">
    <text evidence="2">The sequence shown here is derived from an EMBL/GenBank/DDBJ whole genome shotgun (WGS) entry which is preliminary data.</text>
</comment>
<feature type="transmembrane region" description="Helical" evidence="1">
    <location>
        <begin position="182"/>
        <end position="204"/>
    </location>
</feature>
<evidence type="ECO:0000313" key="2">
    <source>
        <dbReference type="EMBL" id="MBC1490172.1"/>
    </source>
</evidence>
<name>A0A7X1CAD4_9LIST</name>
<dbReference type="Proteomes" id="UP000561617">
    <property type="component" value="Unassembled WGS sequence"/>
</dbReference>
<organism evidence="2 3">
    <name type="scientific">Listeria immobilis</name>
    <dbReference type="NCBI Taxonomy" id="2713502"/>
    <lineage>
        <taxon>Bacteria</taxon>
        <taxon>Bacillati</taxon>
        <taxon>Bacillota</taxon>
        <taxon>Bacilli</taxon>
        <taxon>Bacillales</taxon>
        <taxon>Listeriaceae</taxon>
        <taxon>Listeria</taxon>
    </lineage>
</organism>
<feature type="transmembrane region" description="Helical" evidence="1">
    <location>
        <begin position="155"/>
        <end position="176"/>
    </location>
</feature>
<keyword evidence="1" id="KW-0472">Membrane</keyword>
<evidence type="ECO:0000313" key="3">
    <source>
        <dbReference type="Proteomes" id="UP000561617"/>
    </source>
</evidence>
<feature type="transmembrane region" description="Helical" evidence="1">
    <location>
        <begin position="107"/>
        <end position="127"/>
    </location>
</feature>
<sequence length="218" mass="25181">MGVVKINFGKMRPIFKNTRYKILEYESKFYLIDMDRGFYGFMLFALSWLIPKKAILITQTDADDLIIKKPYKSSHSNQVILLICAIIISNLVLPTLLIKIVENRFEGGLILSLCILSIFGVLIRIIYSMRNKIKCKNSEGNQEVLVKLKPQKWVYCFKALCVYVLFLAVVIIGAYLSLLVKGYWILSVCYTIVVFVFLLTNYLAYNADEYKIEIVEVK</sequence>
<reference evidence="2 3" key="1">
    <citation type="submission" date="2020-03" db="EMBL/GenBank/DDBJ databases">
        <title>Soil Listeria distribution.</title>
        <authorList>
            <person name="Liao J."/>
            <person name="Wiedmann M."/>
        </authorList>
    </citation>
    <scope>NUCLEOTIDE SEQUENCE [LARGE SCALE GENOMIC DNA]</scope>
    <source>
        <strain evidence="2 3">FSL L7-1554</strain>
    </source>
</reference>
<protein>
    <submittedName>
        <fullName evidence="2">DUF443 family protein</fullName>
    </submittedName>
</protein>
<proteinExistence type="predicted"/>
<feature type="transmembrane region" description="Helical" evidence="1">
    <location>
        <begin position="38"/>
        <end position="58"/>
    </location>
</feature>
<dbReference type="AlphaFoldDB" id="A0A7X1CAD4"/>
<dbReference type="Pfam" id="PF04276">
    <property type="entry name" value="DUF443"/>
    <property type="match status" value="1"/>
</dbReference>
<accession>A0A7X1CAD4</accession>
<evidence type="ECO:0000256" key="1">
    <source>
        <dbReference type="SAM" id="Phobius"/>
    </source>
</evidence>
<keyword evidence="1" id="KW-0812">Transmembrane</keyword>
<keyword evidence="1" id="KW-1133">Transmembrane helix</keyword>
<gene>
    <name evidence="2" type="ORF">HCJ38_14365</name>
</gene>
<dbReference type="InterPro" id="IPR005915">
    <property type="entry name" value="Tandem_5TM"/>
</dbReference>
<feature type="transmembrane region" description="Helical" evidence="1">
    <location>
        <begin position="79"/>
        <end position="101"/>
    </location>
</feature>